<gene>
    <name evidence="2" type="ORF">H2201_001999</name>
</gene>
<sequence>MTEPEEHDEDLFADLYEGDDTPAKPVQPAAPVAQPPVEPAEPVPSAPPAVKHEEPPQPEEAAQNGQHDYYPKHEQSDVHMNGGWGDGNAHHAGGGSYDDNYGPIGIKEDG</sequence>
<feature type="compositionally biased region" description="Gly residues" evidence="1">
    <location>
        <begin position="82"/>
        <end position="96"/>
    </location>
</feature>
<reference evidence="2" key="1">
    <citation type="submission" date="2022-10" db="EMBL/GenBank/DDBJ databases">
        <title>Culturing micro-colonial fungi from biological soil crusts in the Mojave desert and describing Neophaeococcomyces mojavensis, and introducing the new genera and species Taxawa tesnikishii.</title>
        <authorList>
            <person name="Kurbessoian T."/>
            <person name="Stajich J.E."/>
        </authorList>
    </citation>
    <scope>NUCLEOTIDE SEQUENCE</scope>
    <source>
        <strain evidence="2">TK_1</strain>
    </source>
</reference>
<organism evidence="2 3">
    <name type="scientific">Coniosporium apollinis</name>
    <dbReference type="NCBI Taxonomy" id="61459"/>
    <lineage>
        <taxon>Eukaryota</taxon>
        <taxon>Fungi</taxon>
        <taxon>Dikarya</taxon>
        <taxon>Ascomycota</taxon>
        <taxon>Pezizomycotina</taxon>
        <taxon>Dothideomycetes</taxon>
        <taxon>Dothideomycetes incertae sedis</taxon>
        <taxon>Coniosporium</taxon>
    </lineage>
</organism>
<evidence type="ECO:0000313" key="3">
    <source>
        <dbReference type="Proteomes" id="UP001172684"/>
    </source>
</evidence>
<name>A0ABQ9P0M1_9PEZI</name>
<protein>
    <submittedName>
        <fullName evidence="2">Uncharacterized protein</fullName>
    </submittedName>
</protein>
<feature type="compositionally biased region" description="Low complexity" evidence="1">
    <location>
        <begin position="23"/>
        <end position="32"/>
    </location>
</feature>
<keyword evidence="3" id="KW-1185">Reference proteome</keyword>
<feature type="compositionally biased region" description="Pro residues" evidence="1">
    <location>
        <begin position="33"/>
        <end position="47"/>
    </location>
</feature>
<accession>A0ABQ9P0M1</accession>
<evidence type="ECO:0000256" key="1">
    <source>
        <dbReference type="SAM" id="MobiDB-lite"/>
    </source>
</evidence>
<evidence type="ECO:0000313" key="2">
    <source>
        <dbReference type="EMBL" id="KAJ9667813.1"/>
    </source>
</evidence>
<feature type="region of interest" description="Disordered" evidence="1">
    <location>
        <begin position="1"/>
        <end position="110"/>
    </location>
</feature>
<proteinExistence type="predicted"/>
<dbReference type="Proteomes" id="UP001172684">
    <property type="component" value="Unassembled WGS sequence"/>
</dbReference>
<dbReference type="EMBL" id="JAPDRL010000010">
    <property type="protein sequence ID" value="KAJ9667813.1"/>
    <property type="molecule type" value="Genomic_DNA"/>
</dbReference>
<comment type="caution">
    <text evidence="2">The sequence shown here is derived from an EMBL/GenBank/DDBJ whole genome shotgun (WGS) entry which is preliminary data.</text>
</comment>
<feature type="compositionally biased region" description="Acidic residues" evidence="1">
    <location>
        <begin position="1"/>
        <end position="20"/>
    </location>
</feature>